<dbReference type="Proteomes" id="UP000190130">
    <property type="component" value="Unassembled WGS sequence"/>
</dbReference>
<accession>A0A0Q3LXJ9</accession>
<dbReference type="InterPro" id="IPR006140">
    <property type="entry name" value="D-isomer_DH_NAD-bd"/>
</dbReference>
<dbReference type="PANTHER" id="PTHR42789:SF1">
    <property type="entry name" value="D-ISOMER SPECIFIC 2-HYDROXYACID DEHYDROGENASE FAMILY PROTEIN (AFU_ORTHOLOGUE AFUA_6G10090)"/>
    <property type="match status" value="1"/>
</dbReference>
<dbReference type="SUPFAM" id="SSF51735">
    <property type="entry name" value="NAD(P)-binding Rossmann-fold domains"/>
    <property type="match status" value="1"/>
</dbReference>
<gene>
    <name evidence="7" type="ORF">ARD30_22615</name>
    <name evidence="8" type="ORF">SAMN05660750_00993</name>
</gene>
<dbReference type="Pfam" id="PF00389">
    <property type="entry name" value="2-Hacid_dh"/>
    <property type="match status" value="1"/>
</dbReference>
<evidence type="ECO:0000256" key="2">
    <source>
        <dbReference type="ARBA" id="ARBA00023002"/>
    </source>
</evidence>
<evidence type="ECO:0000313" key="9">
    <source>
        <dbReference type="Proteomes" id="UP000051562"/>
    </source>
</evidence>
<dbReference type="GO" id="GO:0016616">
    <property type="term" value="F:oxidoreductase activity, acting on the CH-OH group of donors, NAD or NADP as acceptor"/>
    <property type="evidence" value="ECO:0007669"/>
    <property type="project" value="InterPro"/>
</dbReference>
<dbReference type="FunFam" id="3.40.50.720:FF:000203">
    <property type="entry name" value="D-3-phosphoglycerate dehydrogenase (SerA)"/>
    <property type="match status" value="1"/>
</dbReference>
<evidence type="ECO:0000313" key="7">
    <source>
        <dbReference type="EMBL" id="KQK28137.1"/>
    </source>
</evidence>
<dbReference type="PROSITE" id="PS00671">
    <property type="entry name" value="D_2_HYDROXYACID_DH_3"/>
    <property type="match status" value="1"/>
</dbReference>
<dbReference type="PANTHER" id="PTHR42789">
    <property type="entry name" value="D-ISOMER SPECIFIC 2-HYDROXYACID DEHYDROGENASE FAMILY PROTEIN (AFU_ORTHOLOGUE AFUA_6G10090)"/>
    <property type="match status" value="1"/>
</dbReference>
<dbReference type="EMBL" id="FUYX01000002">
    <property type="protein sequence ID" value="SKB50153.1"/>
    <property type="molecule type" value="Genomic_DNA"/>
</dbReference>
<keyword evidence="3" id="KW-0520">NAD</keyword>
<dbReference type="InterPro" id="IPR029753">
    <property type="entry name" value="D-isomer_DH_CS"/>
</dbReference>
<keyword evidence="9" id="KW-1185">Reference proteome</keyword>
<reference evidence="7 9" key="1">
    <citation type="submission" date="2015-10" db="EMBL/GenBank/DDBJ databases">
        <title>Draft genome of Bosea thiooxidans.</title>
        <authorList>
            <person name="Wang X."/>
        </authorList>
    </citation>
    <scope>NUCLEOTIDE SEQUENCE [LARGE SCALE GENOMIC DNA]</scope>
    <source>
        <strain evidence="7 9">CGMCC 9174</strain>
    </source>
</reference>
<evidence type="ECO:0000256" key="3">
    <source>
        <dbReference type="ARBA" id="ARBA00023027"/>
    </source>
</evidence>
<comment type="similarity">
    <text evidence="1 4">Belongs to the D-isomer specific 2-hydroxyacid dehydrogenase family.</text>
</comment>
<dbReference type="GO" id="GO:0051287">
    <property type="term" value="F:NAD binding"/>
    <property type="evidence" value="ECO:0007669"/>
    <property type="project" value="InterPro"/>
</dbReference>
<feature type="domain" description="D-isomer specific 2-hydroxyacid dehydrogenase catalytic" evidence="5">
    <location>
        <begin position="33"/>
        <end position="308"/>
    </location>
</feature>
<dbReference type="InterPro" id="IPR036291">
    <property type="entry name" value="NAD(P)-bd_dom_sf"/>
</dbReference>
<sequence>MADILISEFLDETALELVPGNYSLHYDPALVDKPGELAARAAEAVALVVRNRTQVDAALLAAAPKLKVVGRLGVGLDNIDVEACRRRGIAVCPASGANDVAVAEYVICTAMMLRRRAYQASERVAAGAWPRNALIGGEVAGATLGLVGFGSIARHVARRAAALDMVVVAHDPFVPASDPVWERSGVARVDLDTLVAAVDIASLHVPLTEETRGLFDAWRLARMKPSAILINAARGGIVDEAALAAALSGGRLAGAALDVFDSEPLAGPAAARLAGVPNLILTPHIGGVTEESNARVSKVTIENVLRVIA</sequence>
<protein>
    <submittedName>
        <fullName evidence="8">(S)-sulfolactate dehydrogenase</fullName>
    </submittedName>
    <submittedName>
        <fullName evidence="7">3-phosphoglycerate dehydrogenase</fullName>
    </submittedName>
</protein>
<dbReference type="STRING" id="53254.SAMN05660750_00993"/>
<feature type="domain" description="D-isomer specific 2-hydroxyacid dehydrogenase NAD-binding" evidence="6">
    <location>
        <begin position="110"/>
        <end position="286"/>
    </location>
</feature>
<dbReference type="SUPFAM" id="SSF52283">
    <property type="entry name" value="Formate/glycerate dehydrogenase catalytic domain-like"/>
    <property type="match status" value="1"/>
</dbReference>
<dbReference type="EMBL" id="LMAR01000080">
    <property type="protein sequence ID" value="KQK28137.1"/>
    <property type="molecule type" value="Genomic_DNA"/>
</dbReference>
<organism evidence="7 9">
    <name type="scientific">Bosea thiooxidans</name>
    <dbReference type="NCBI Taxonomy" id="53254"/>
    <lineage>
        <taxon>Bacteria</taxon>
        <taxon>Pseudomonadati</taxon>
        <taxon>Pseudomonadota</taxon>
        <taxon>Alphaproteobacteria</taxon>
        <taxon>Hyphomicrobiales</taxon>
        <taxon>Boseaceae</taxon>
        <taxon>Bosea</taxon>
    </lineage>
</organism>
<dbReference type="OrthoDB" id="9793626at2"/>
<evidence type="ECO:0000313" key="10">
    <source>
        <dbReference type="Proteomes" id="UP000190130"/>
    </source>
</evidence>
<evidence type="ECO:0000256" key="4">
    <source>
        <dbReference type="RuleBase" id="RU003719"/>
    </source>
</evidence>
<proteinExistence type="inferred from homology"/>
<dbReference type="AlphaFoldDB" id="A0A0Q3LXJ9"/>
<dbReference type="InterPro" id="IPR006139">
    <property type="entry name" value="D-isomer_2_OHA_DH_cat_dom"/>
</dbReference>
<dbReference type="RefSeq" id="WP_055730437.1">
    <property type="nucleotide sequence ID" value="NZ_FUYX01000002.1"/>
</dbReference>
<reference evidence="8 10" key="2">
    <citation type="submission" date="2017-02" db="EMBL/GenBank/DDBJ databases">
        <authorList>
            <person name="Peterson S.W."/>
        </authorList>
    </citation>
    <scope>NUCLEOTIDE SEQUENCE [LARGE SCALE GENOMIC DNA]</scope>
    <source>
        <strain evidence="8 10">DSM 9653</strain>
    </source>
</reference>
<name>A0A0Q3LXJ9_9HYPH</name>
<evidence type="ECO:0000313" key="8">
    <source>
        <dbReference type="EMBL" id="SKB50153.1"/>
    </source>
</evidence>
<keyword evidence="2 4" id="KW-0560">Oxidoreductase</keyword>
<evidence type="ECO:0000259" key="5">
    <source>
        <dbReference type="Pfam" id="PF00389"/>
    </source>
</evidence>
<evidence type="ECO:0000259" key="6">
    <source>
        <dbReference type="Pfam" id="PF02826"/>
    </source>
</evidence>
<dbReference type="Pfam" id="PF02826">
    <property type="entry name" value="2-Hacid_dh_C"/>
    <property type="match status" value="1"/>
</dbReference>
<dbReference type="Proteomes" id="UP000051562">
    <property type="component" value="Unassembled WGS sequence"/>
</dbReference>
<dbReference type="Gene3D" id="3.40.50.720">
    <property type="entry name" value="NAD(P)-binding Rossmann-like Domain"/>
    <property type="match status" value="2"/>
</dbReference>
<dbReference type="InterPro" id="IPR050857">
    <property type="entry name" value="D-2-hydroxyacid_DH"/>
</dbReference>
<evidence type="ECO:0000256" key="1">
    <source>
        <dbReference type="ARBA" id="ARBA00005854"/>
    </source>
</evidence>